<reference evidence="2 3" key="1">
    <citation type="submission" date="2024-02" db="EMBL/GenBank/DDBJ databases">
        <title>Deinococcus carri NBRC 110142.</title>
        <authorList>
            <person name="Ichikawa N."/>
            <person name="Katano-Makiyama Y."/>
            <person name="Hidaka K."/>
        </authorList>
    </citation>
    <scope>NUCLEOTIDE SEQUENCE [LARGE SCALE GENOMIC DNA]</scope>
    <source>
        <strain evidence="2 3">NBRC 110142</strain>
    </source>
</reference>
<name>A0ABP9W8L2_9DEIO</name>
<dbReference type="Proteomes" id="UP001401887">
    <property type="component" value="Unassembled WGS sequence"/>
</dbReference>
<evidence type="ECO:0000313" key="2">
    <source>
        <dbReference type="EMBL" id="GAA5513690.1"/>
    </source>
</evidence>
<evidence type="ECO:0000256" key="1">
    <source>
        <dbReference type="SAM" id="MobiDB-lite"/>
    </source>
</evidence>
<feature type="compositionally biased region" description="Basic and acidic residues" evidence="1">
    <location>
        <begin position="29"/>
        <end position="42"/>
    </location>
</feature>
<feature type="compositionally biased region" description="Low complexity" evidence="1">
    <location>
        <begin position="51"/>
        <end position="64"/>
    </location>
</feature>
<keyword evidence="3" id="KW-1185">Reference proteome</keyword>
<dbReference type="RefSeq" id="WP_345465496.1">
    <property type="nucleotide sequence ID" value="NZ_BAABRP010000009.1"/>
</dbReference>
<proteinExistence type="predicted"/>
<organism evidence="2 3">
    <name type="scientific">Deinococcus carri</name>
    <dbReference type="NCBI Taxonomy" id="1211323"/>
    <lineage>
        <taxon>Bacteria</taxon>
        <taxon>Thermotogati</taxon>
        <taxon>Deinococcota</taxon>
        <taxon>Deinococci</taxon>
        <taxon>Deinococcales</taxon>
        <taxon>Deinococcaceae</taxon>
        <taxon>Deinococcus</taxon>
    </lineage>
</organism>
<evidence type="ECO:0000313" key="3">
    <source>
        <dbReference type="Proteomes" id="UP001401887"/>
    </source>
</evidence>
<dbReference type="EMBL" id="BAABRP010000009">
    <property type="protein sequence ID" value="GAA5513690.1"/>
    <property type="molecule type" value="Genomic_DNA"/>
</dbReference>
<protein>
    <submittedName>
        <fullName evidence="2">Uncharacterized protein</fullName>
    </submittedName>
</protein>
<accession>A0ABP9W8L2</accession>
<sequence>MTRADQDGQNVTRSETTEVTETHNTQGETETHTRSTTREVRQDTPPPPPTTETTTTTTTTVIED</sequence>
<feature type="region of interest" description="Disordered" evidence="1">
    <location>
        <begin position="1"/>
        <end position="64"/>
    </location>
</feature>
<gene>
    <name evidence="2" type="ORF">Dcar01_02434</name>
</gene>
<comment type="caution">
    <text evidence="2">The sequence shown here is derived from an EMBL/GenBank/DDBJ whole genome shotgun (WGS) entry which is preliminary data.</text>
</comment>